<organism evidence="1 2">
    <name type="scientific">Acanthoscelides obtectus</name>
    <name type="common">Bean weevil</name>
    <name type="synonym">Bruchus obtectus</name>
    <dbReference type="NCBI Taxonomy" id="200917"/>
    <lineage>
        <taxon>Eukaryota</taxon>
        <taxon>Metazoa</taxon>
        <taxon>Ecdysozoa</taxon>
        <taxon>Arthropoda</taxon>
        <taxon>Hexapoda</taxon>
        <taxon>Insecta</taxon>
        <taxon>Pterygota</taxon>
        <taxon>Neoptera</taxon>
        <taxon>Endopterygota</taxon>
        <taxon>Coleoptera</taxon>
        <taxon>Polyphaga</taxon>
        <taxon>Cucujiformia</taxon>
        <taxon>Chrysomeloidea</taxon>
        <taxon>Chrysomelidae</taxon>
        <taxon>Bruchinae</taxon>
        <taxon>Bruchini</taxon>
        <taxon>Acanthoscelides</taxon>
    </lineage>
</organism>
<accession>A0A9P0PH05</accession>
<reference evidence="1" key="1">
    <citation type="submission" date="2022-03" db="EMBL/GenBank/DDBJ databases">
        <authorList>
            <person name="Sayadi A."/>
        </authorList>
    </citation>
    <scope>NUCLEOTIDE SEQUENCE</scope>
</reference>
<gene>
    <name evidence="1" type="ORF">ACAOBT_LOCUS16631</name>
</gene>
<dbReference type="AlphaFoldDB" id="A0A9P0PH05"/>
<dbReference type="Proteomes" id="UP001152888">
    <property type="component" value="Unassembled WGS sequence"/>
</dbReference>
<dbReference type="EMBL" id="CAKOFQ010006978">
    <property type="protein sequence ID" value="CAH1985350.1"/>
    <property type="molecule type" value="Genomic_DNA"/>
</dbReference>
<protein>
    <submittedName>
        <fullName evidence="1">Uncharacterized protein</fullName>
    </submittedName>
</protein>
<evidence type="ECO:0000313" key="1">
    <source>
        <dbReference type="EMBL" id="CAH1985350.1"/>
    </source>
</evidence>
<evidence type="ECO:0000313" key="2">
    <source>
        <dbReference type="Proteomes" id="UP001152888"/>
    </source>
</evidence>
<keyword evidence="2" id="KW-1185">Reference proteome</keyword>
<name>A0A9P0PH05_ACAOB</name>
<proteinExistence type="predicted"/>
<comment type="caution">
    <text evidence="1">The sequence shown here is derived from an EMBL/GenBank/DDBJ whole genome shotgun (WGS) entry which is preliminary data.</text>
</comment>
<sequence>MTLGLRDEAYISNYQKKYLKANFTGFNDIVAHTTLAQKNNELVILLDELSLDLESFNQSSDCFSATKINRE</sequence>